<protein>
    <submittedName>
        <fullName evidence="1">Uncharacterized protein</fullName>
    </submittedName>
</protein>
<accession>A0ABP8ZQA4</accession>
<gene>
    <name evidence="1" type="ORF">GCM10023230_10320</name>
</gene>
<sequence>MTQNKIIPFGKYKDQPVEILINDPEYRNWLLSQSWFIQKFPELKVIIINNFKEPTNTPEHNKLQAQFLDKEYCLKLSKIVFPYLYANIVKIPERWNFSFGKDLIDVKIERRQFENAGIDVSLSFMFTFKETMDLLNDGTYKYLGKDTYETFPLNIEIKPTVSDDYPTILRQMKASKSNVLFLVEYTGIGIDIETFIKYFANEKIKVIFKSELD</sequence>
<keyword evidence="2" id="KW-1185">Reference proteome</keyword>
<dbReference type="RefSeq" id="WP_264543808.1">
    <property type="nucleotide sequence ID" value="NZ_BAABIP010000007.1"/>
</dbReference>
<evidence type="ECO:0000313" key="2">
    <source>
        <dbReference type="Proteomes" id="UP001500141"/>
    </source>
</evidence>
<comment type="caution">
    <text evidence="1">The sequence shown here is derived from an EMBL/GenBank/DDBJ whole genome shotgun (WGS) entry which is preliminary data.</text>
</comment>
<name>A0ABP8ZQA4_9FLAO</name>
<organism evidence="1 2">
    <name type="scientific">Flavobacterium hankyongi</name>
    <dbReference type="NCBI Taxonomy" id="1176532"/>
    <lineage>
        <taxon>Bacteria</taxon>
        <taxon>Pseudomonadati</taxon>
        <taxon>Bacteroidota</taxon>
        <taxon>Flavobacteriia</taxon>
        <taxon>Flavobacteriales</taxon>
        <taxon>Flavobacteriaceae</taxon>
        <taxon>Flavobacterium</taxon>
    </lineage>
</organism>
<dbReference type="Proteomes" id="UP001500141">
    <property type="component" value="Unassembled WGS sequence"/>
</dbReference>
<evidence type="ECO:0000313" key="1">
    <source>
        <dbReference type="EMBL" id="GAA4762858.1"/>
    </source>
</evidence>
<reference evidence="2" key="1">
    <citation type="journal article" date="2019" name="Int. J. Syst. Evol. Microbiol.">
        <title>The Global Catalogue of Microorganisms (GCM) 10K type strain sequencing project: providing services to taxonomists for standard genome sequencing and annotation.</title>
        <authorList>
            <consortium name="The Broad Institute Genomics Platform"/>
            <consortium name="The Broad Institute Genome Sequencing Center for Infectious Disease"/>
            <person name="Wu L."/>
            <person name="Ma J."/>
        </authorList>
    </citation>
    <scope>NUCLEOTIDE SEQUENCE [LARGE SCALE GENOMIC DNA]</scope>
    <source>
        <strain evidence="2">JCM 18198</strain>
    </source>
</reference>
<proteinExistence type="predicted"/>
<dbReference type="EMBL" id="BAABIP010000007">
    <property type="protein sequence ID" value="GAA4762858.1"/>
    <property type="molecule type" value="Genomic_DNA"/>
</dbReference>